<dbReference type="AlphaFoldDB" id="A0A9X7W1I4"/>
<organism evidence="2 3">
    <name type="scientific">Alicyclobacillus mengziensis</name>
    <dbReference type="NCBI Taxonomy" id="2931921"/>
    <lineage>
        <taxon>Bacteria</taxon>
        <taxon>Bacillati</taxon>
        <taxon>Bacillota</taxon>
        <taxon>Bacilli</taxon>
        <taxon>Bacillales</taxon>
        <taxon>Alicyclobacillaceae</taxon>
        <taxon>Alicyclobacillus</taxon>
    </lineage>
</organism>
<evidence type="ECO:0000259" key="1">
    <source>
        <dbReference type="Pfam" id="PF08722"/>
    </source>
</evidence>
<evidence type="ECO:0000313" key="2">
    <source>
        <dbReference type="EMBL" id="QSO48595.1"/>
    </source>
</evidence>
<gene>
    <name evidence="2" type="ORF">JZ786_06345</name>
</gene>
<sequence length="179" mass="21153">MLDEHEFIEWCLATELDEKAKKVISEIREHGPSHGVQAGPFNSHRRYASRKMGFTIQWESSLEKLAGWLYEHEDDVLEYYNQPGKIKLTYTGENGRQRGVLHTPDFFVLRSRSAGWEEWKSEDSLIRLKEKDPARFTKLNDSWICPPGQYYASQFGLHYHLRLNTEIIRTHVQNIYFSF</sequence>
<dbReference type="Pfam" id="PF08722">
    <property type="entry name" value="Tn7_TnsA-like_N"/>
    <property type="match status" value="1"/>
</dbReference>
<dbReference type="Proteomes" id="UP000663505">
    <property type="component" value="Chromosome"/>
</dbReference>
<feature type="domain" description="TnsA endonuclease N-terminal" evidence="1">
    <location>
        <begin position="74"/>
        <end position="130"/>
    </location>
</feature>
<keyword evidence="2" id="KW-0540">Nuclease</keyword>
<proteinExistence type="predicted"/>
<protein>
    <submittedName>
        <fullName evidence="2">TnsA endonuclease N-terminal domain-containing protein</fullName>
    </submittedName>
</protein>
<accession>A0A9X7W1I4</accession>
<keyword evidence="2" id="KW-0378">Hydrolase</keyword>
<keyword evidence="3" id="KW-1185">Reference proteome</keyword>
<dbReference type="EMBL" id="CP071182">
    <property type="protein sequence ID" value="QSO48595.1"/>
    <property type="molecule type" value="Genomic_DNA"/>
</dbReference>
<reference evidence="2 3" key="1">
    <citation type="submission" date="2021-02" db="EMBL/GenBank/DDBJ databases">
        <title>Alicyclobacillus curvatus sp. nov. and Alicyclobacillus mengziensis sp. nov., two acidophilic bacteria isolated from acid mine drainage.</title>
        <authorList>
            <person name="Huang Y."/>
        </authorList>
    </citation>
    <scope>NUCLEOTIDE SEQUENCE [LARGE SCALE GENOMIC DNA]</scope>
    <source>
        <strain evidence="2 3">S30H14</strain>
    </source>
</reference>
<evidence type="ECO:0000313" key="3">
    <source>
        <dbReference type="Proteomes" id="UP000663505"/>
    </source>
</evidence>
<name>A0A9X7W1I4_9BACL</name>
<dbReference type="KEGG" id="afx:JZ786_06345"/>
<keyword evidence="2" id="KW-0255">Endonuclease</keyword>
<dbReference type="InterPro" id="IPR014833">
    <property type="entry name" value="TnsA_N"/>
</dbReference>
<dbReference type="GO" id="GO:0004519">
    <property type="term" value="F:endonuclease activity"/>
    <property type="evidence" value="ECO:0007669"/>
    <property type="project" value="UniProtKB-KW"/>
</dbReference>
<dbReference type="RefSeq" id="WP_206657926.1">
    <property type="nucleotide sequence ID" value="NZ_CP071182.1"/>
</dbReference>